<dbReference type="EMBL" id="CAADEX010000030">
    <property type="protein sequence ID" value="VFJ50712.1"/>
    <property type="molecule type" value="Genomic_DNA"/>
</dbReference>
<proteinExistence type="predicted"/>
<protein>
    <submittedName>
        <fullName evidence="1">Uncharacterized protein</fullName>
    </submittedName>
</protein>
<sequence>MGIVARKEKSWAHLLQTLRKFEAKMKVFNENLRKTGTDLPLL</sequence>
<gene>
    <name evidence="1" type="ORF">BECKDK2373B_GA0170837_103018</name>
</gene>
<name>A0A450SDU8_9GAMM</name>
<evidence type="ECO:0000313" key="1">
    <source>
        <dbReference type="EMBL" id="VFJ50712.1"/>
    </source>
</evidence>
<dbReference type="AlphaFoldDB" id="A0A450SDU8"/>
<accession>A0A450SDU8</accession>
<reference evidence="1" key="1">
    <citation type="submission" date="2019-02" db="EMBL/GenBank/DDBJ databases">
        <authorList>
            <person name="Gruber-Vodicka R. H."/>
            <person name="Seah K. B. B."/>
        </authorList>
    </citation>
    <scope>NUCLEOTIDE SEQUENCE</scope>
    <source>
        <strain evidence="1">BECK_DK47</strain>
    </source>
</reference>
<organism evidence="1">
    <name type="scientific">Candidatus Kentrum sp. DK</name>
    <dbReference type="NCBI Taxonomy" id="2126562"/>
    <lineage>
        <taxon>Bacteria</taxon>
        <taxon>Pseudomonadati</taxon>
        <taxon>Pseudomonadota</taxon>
        <taxon>Gammaproteobacteria</taxon>
        <taxon>Candidatus Kentrum</taxon>
    </lineage>
</organism>